<organism evidence="9 10">
    <name type="scientific">Dibothriocephalus latus</name>
    <name type="common">Fish tapeworm</name>
    <name type="synonym">Diphyllobothrium latum</name>
    <dbReference type="NCBI Taxonomy" id="60516"/>
    <lineage>
        <taxon>Eukaryota</taxon>
        <taxon>Metazoa</taxon>
        <taxon>Spiralia</taxon>
        <taxon>Lophotrochozoa</taxon>
        <taxon>Platyhelminthes</taxon>
        <taxon>Cestoda</taxon>
        <taxon>Eucestoda</taxon>
        <taxon>Diphyllobothriidea</taxon>
        <taxon>Diphyllobothriidae</taxon>
        <taxon>Dibothriocephalus</taxon>
    </lineage>
</organism>
<dbReference type="InterPro" id="IPR001204">
    <property type="entry name" value="Phos_transporter"/>
</dbReference>
<dbReference type="GO" id="GO:0035435">
    <property type="term" value="P:phosphate ion transmembrane transport"/>
    <property type="evidence" value="ECO:0007669"/>
    <property type="project" value="TreeGrafter"/>
</dbReference>
<comment type="subcellular location">
    <subcellularLocation>
        <location evidence="1">Membrane</location>
        <topology evidence="1">Multi-pass membrane protein</topology>
    </subcellularLocation>
</comment>
<dbReference type="AlphaFoldDB" id="A0A3P7LLA7"/>
<dbReference type="Proteomes" id="UP000281553">
    <property type="component" value="Unassembled WGS sequence"/>
</dbReference>
<keyword evidence="4" id="KW-0592">Phosphate transport</keyword>
<feature type="transmembrane region" description="Helical" evidence="8">
    <location>
        <begin position="147"/>
        <end position="170"/>
    </location>
</feature>
<sequence length="174" mass="19086">MSLRGACILATICEISGAILLGGHVSATIREGIVDITLFNYTNDGPKRLIYGQISSLASACVWMLIATFFRIPVSGTHSIVGATIGFGLVEFGIHGIKWMGVLKIVLSWFISPVLSGAVSIFMFIFFKHFILTKERPLEPALRSLPFIYGCTVLVNVFSVLFGGIASKFYRRYL</sequence>
<evidence type="ECO:0000256" key="6">
    <source>
        <dbReference type="ARBA" id="ARBA00022989"/>
    </source>
</evidence>
<keyword evidence="6 8" id="KW-1133">Transmembrane helix</keyword>
<comment type="similarity">
    <text evidence="2">Belongs to the inorganic phosphate transporter (PiT) (TC 2.A.20) family.</text>
</comment>
<evidence type="ECO:0000313" key="9">
    <source>
        <dbReference type="EMBL" id="VDN12487.1"/>
    </source>
</evidence>
<name>A0A3P7LLA7_DIBLA</name>
<gene>
    <name evidence="9" type="ORF">DILT_LOCUS8318</name>
</gene>
<feature type="transmembrane region" description="Helical" evidence="8">
    <location>
        <begin position="49"/>
        <end position="70"/>
    </location>
</feature>
<feature type="transmembrane region" description="Helical" evidence="8">
    <location>
        <begin position="106"/>
        <end position="127"/>
    </location>
</feature>
<evidence type="ECO:0000313" key="10">
    <source>
        <dbReference type="Proteomes" id="UP000281553"/>
    </source>
</evidence>
<evidence type="ECO:0000256" key="7">
    <source>
        <dbReference type="ARBA" id="ARBA00023136"/>
    </source>
</evidence>
<keyword evidence="3" id="KW-0813">Transport</keyword>
<dbReference type="PANTHER" id="PTHR11101">
    <property type="entry name" value="PHOSPHATE TRANSPORTER"/>
    <property type="match status" value="1"/>
</dbReference>
<dbReference type="Pfam" id="PF01384">
    <property type="entry name" value="PHO4"/>
    <property type="match status" value="1"/>
</dbReference>
<keyword evidence="5 8" id="KW-0812">Transmembrane</keyword>
<evidence type="ECO:0000256" key="1">
    <source>
        <dbReference type="ARBA" id="ARBA00004141"/>
    </source>
</evidence>
<evidence type="ECO:0000256" key="8">
    <source>
        <dbReference type="SAM" id="Phobius"/>
    </source>
</evidence>
<keyword evidence="7 8" id="KW-0472">Membrane</keyword>
<proteinExistence type="inferred from homology"/>
<evidence type="ECO:0000256" key="2">
    <source>
        <dbReference type="ARBA" id="ARBA00009916"/>
    </source>
</evidence>
<dbReference type="GO" id="GO:0005315">
    <property type="term" value="F:phosphate transmembrane transporter activity"/>
    <property type="evidence" value="ECO:0007669"/>
    <property type="project" value="InterPro"/>
</dbReference>
<dbReference type="GO" id="GO:0016020">
    <property type="term" value="C:membrane"/>
    <property type="evidence" value="ECO:0007669"/>
    <property type="project" value="UniProtKB-SubCell"/>
</dbReference>
<dbReference type="EMBL" id="UYRU01054025">
    <property type="protein sequence ID" value="VDN12487.1"/>
    <property type="molecule type" value="Genomic_DNA"/>
</dbReference>
<keyword evidence="10" id="KW-1185">Reference proteome</keyword>
<dbReference type="OrthoDB" id="260807at2759"/>
<protein>
    <recommendedName>
        <fullName evidence="11">Phosphate transporter</fullName>
    </recommendedName>
</protein>
<evidence type="ECO:0000256" key="5">
    <source>
        <dbReference type="ARBA" id="ARBA00022692"/>
    </source>
</evidence>
<reference evidence="9 10" key="1">
    <citation type="submission" date="2018-11" db="EMBL/GenBank/DDBJ databases">
        <authorList>
            <consortium name="Pathogen Informatics"/>
        </authorList>
    </citation>
    <scope>NUCLEOTIDE SEQUENCE [LARGE SCALE GENOMIC DNA]</scope>
</reference>
<evidence type="ECO:0000256" key="3">
    <source>
        <dbReference type="ARBA" id="ARBA00022448"/>
    </source>
</evidence>
<dbReference type="PANTHER" id="PTHR11101:SF80">
    <property type="entry name" value="PHOSPHATE TRANSPORTER"/>
    <property type="match status" value="1"/>
</dbReference>
<evidence type="ECO:0008006" key="11">
    <source>
        <dbReference type="Google" id="ProtNLM"/>
    </source>
</evidence>
<evidence type="ECO:0000256" key="4">
    <source>
        <dbReference type="ARBA" id="ARBA00022592"/>
    </source>
</evidence>
<accession>A0A3P7LLA7</accession>